<gene>
    <name evidence="2" type="ORF">Tco_1082322</name>
</gene>
<feature type="region of interest" description="Disordered" evidence="1">
    <location>
        <begin position="188"/>
        <end position="216"/>
    </location>
</feature>
<reference evidence="2" key="1">
    <citation type="journal article" date="2022" name="Int. J. Mol. Sci.">
        <title>Draft Genome of Tanacetum Coccineum: Genomic Comparison of Closely Related Tanacetum-Family Plants.</title>
        <authorList>
            <person name="Yamashiro T."/>
            <person name="Shiraishi A."/>
            <person name="Nakayama K."/>
            <person name="Satake H."/>
        </authorList>
    </citation>
    <scope>NUCLEOTIDE SEQUENCE</scope>
</reference>
<keyword evidence="3" id="KW-1185">Reference proteome</keyword>
<name>A0ABQ5I1R9_9ASTR</name>
<proteinExistence type="predicted"/>
<evidence type="ECO:0000256" key="1">
    <source>
        <dbReference type="SAM" id="MobiDB-lite"/>
    </source>
</evidence>
<comment type="caution">
    <text evidence="2">The sequence shown here is derived from an EMBL/GenBank/DDBJ whole genome shotgun (WGS) entry which is preliminary data.</text>
</comment>
<evidence type="ECO:0000313" key="3">
    <source>
        <dbReference type="Proteomes" id="UP001151760"/>
    </source>
</evidence>
<feature type="compositionally biased region" description="Pro residues" evidence="1">
    <location>
        <begin position="193"/>
        <end position="203"/>
    </location>
</feature>
<feature type="compositionally biased region" description="Basic and acidic residues" evidence="1">
    <location>
        <begin position="207"/>
        <end position="216"/>
    </location>
</feature>
<sequence length="245" mass="28430">MAMFIETTFKSTFHKLLPTNFNQRNTISRPSDGCEPNPTPGFFLRSRTMKTVGQLRFKKNFKPKSDEPISIKTVEITSTKDKFINLQLVNHQFTKLTLIKLPLRKCKVFQRPILRIMSRLTDAIKENAKIKDKVYKTDDKFNEMLSNSKFLIPFFSRSVFPTNNGITEDIQPPVVPVENQNLVSEPVVAPVSAPLPNPKPSIPYPSRRNDEKRRENANEQIEKFYEIFKNDSFEIRRHDALTLMP</sequence>
<reference evidence="2" key="2">
    <citation type="submission" date="2022-01" db="EMBL/GenBank/DDBJ databases">
        <authorList>
            <person name="Yamashiro T."/>
            <person name="Shiraishi A."/>
            <person name="Satake H."/>
            <person name="Nakayama K."/>
        </authorList>
    </citation>
    <scope>NUCLEOTIDE SEQUENCE</scope>
</reference>
<protein>
    <submittedName>
        <fullName evidence="2">Uncharacterized protein</fullName>
    </submittedName>
</protein>
<organism evidence="2 3">
    <name type="scientific">Tanacetum coccineum</name>
    <dbReference type="NCBI Taxonomy" id="301880"/>
    <lineage>
        <taxon>Eukaryota</taxon>
        <taxon>Viridiplantae</taxon>
        <taxon>Streptophyta</taxon>
        <taxon>Embryophyta</taxon>
        <taxon>Tracheophyta</taxon>
        <taxon>Spermatophyta</taxon>
        <taxon>Magnoliopsida</taxon>
        <taxon>eudicotyledons</taxon>
        <taxon>Gunneridae</taxon>
        <taxon>Pentapetalae</taxon>
        <taxon>asterids</taxon>
        <taxon>campanulids</taxon>
        <taxon>Asterales</taxon>
        <taxon>Asteraceae</taxon>
        <taxon>Asteroideae</taxon>
        <taxon>Anthemideae</taxon>
        <taxon>Anthemidinae</taxon>
        <taxon>Tanacetum</taxon>
    </lineage>
</organism>
<evidence type="ECO:0000313" key="2">
    <source>
        <dbReference type="EMBL" id="GJT93477.1"/>
    </source>
</evidence>
<dbReference type="EMBL" id="BQNB010020206">
    <property type="protein sequence ID" value="GJT93477.1"/>
    <property type="molecule type" value="Genomic_DNA"/>
</dbReference>
<dbReference type="Proteomes" id="UP001151760">
    <property type="component" value="Unassembled WGS sequence"/>
</dbReference>
<accession>A0ABQ5I1R9</accession>